<gene>
    <name evidence="1" type="ORF">RBSWK_04159</name>
</gene>
<dbReference type="RefSeq" id="WP_007338943.1">
    <property type="nucleotide sequence ID" value="NZ_AMWG01000117.1"/>
</dbReference>
<evidence type="ECO:0000313" key="1">
    <source>
        <dbReference type="EMBL" id="ELP32004.1"/>
    </source>
</evidence>
<sequence>MWVTCQLKFDAGEADPEITDVVSIASRRTIHPWFDGGKTPKFTRDVKFRFGSRLKAAFSP</sequence>
<dbReference type="PATRIC" id="fig|993516.3.peg.4446"/>
<dbReference type="EMBL" id="AMWG01000117">
    <property type="protein sequence ID" value="ELP32004.1"/>
    <property type="molecule type" value="Genomic_DNA"/>
</dbReference>
<protein>
    <submittedName>
        <fullName evidence="1">Uncharacterized protein</fullName>
    </submittedName>
</protein>
<proteinExistence type="predicted"/>
<accession>L7CCU3</accession>
<dbReference type="AlphaFoldDB" id="L7CCU3"/>
<evidence type="ECO:0000313" key="2">
    <source>
        <dbReference type="Proteomes" id="UP000010959"/>
    </source>
</evidence>
<name>L7CCU3_RHOBT</name>
<reference evidence="1 2" key="1">
    <citation type="journal article" date="2013" name="Mar. Genomics">
        <title>Expression of sulfatases in Rhodopirellula baltica and the diversity of sulfatases in the genus Rhodopirellula.</title>
        <authorList>
            <person name="Wegner C.E."/>
            <person name="Richter-Heitmann T."/>
            <person name="Klindworth A."/>
            <person name="Klockow C."/>
            <person name="Richter M."/>
            <person name="Achstetter T."/>
            <person name="Glockner F.O."/>
            <person name="Harder J."/>
        </authorList>
    </citation>
    <scope>NUCLEOTIDE SEQUENCE [LARGE SCALE GENOMIC DNA]</scope>
    <source>
        <strain evidence="1 2">SWK14</strain>
    </source>
</reference>
<dbReference type="Proteomes" id="UP000010959">
    <property type="component" value="Unassembled WGS sequence"/>
</dbReference>
<comment type="caution">
    <text evidence="1">The sequence shown here is derived from an EMBL/GenBank/DDBJ whole genome shotgun (WGS) entry which is preliminary data.</text>
</comment>
<organism evidence="1 2">
    <name type="scientific">Rhodopirellula baltica SWK14</name>
    <dbReference type="NCBI Taxonomy" id="993516"/>
    <lineage>
        <taxon>Bacteria</taxon>
        <taxon>Pseudomonadati</taxon>
        <taxon>Planctomycetota</taxon>
        <taxon>Planctomycetia</taxon>
        <taxon>Pirellulales</taxon>
        <taxon>Pirellulaceae</taxon>
        <taxon>Rhodopirellula</taxon>
    </lineage>
</organism>